<dbReference type="AlphaFoldDB" id="A0ABD5T6B8"/>
<dbReference type="EMBL" id="JBHSWX010000001">
    <property type="protein sequence ID" value="MFC6784584.1"/>
    <property type="molecule type" value="Genomic_DNA"/>
</dbReference>
<dbReference type="Proteomes" id="UP001596443">
    <property type="component" value="Unassembled WGS sequence"/>
</dbReference>
<dbReference type="GeneID" id="81211298"/>
<proteinExistence type="predicted"/>
<organism evidence="2 3">
    <name type="scientific">Halobaculum halobium</name>
    <dbReference type="NCBI Taxonomy" id="3032281"/>
    <lineage>
        <taxon>Archaea</taxon>
        <taxon>Methanobacteriati</taxon>
        <taxon>Methanobacteriota</taxon>
        <taxon>Stenosarchaea group</taxon>
        <taxon>Halobacteria</taxon>
        <taxon>Halobacteriales</taxon>
        <taxon>Haloferacaceae</taxon>
        <taxon>Halobaculum</taxon>
    </lineage>
</organism>
<evidence type="ECO:0000256" key="1">
    <source>
        <dbReference type="SAM" id="MobiDB-lite"/>
    </source>
</evidence>
<protein>
    <submittedName>
        <fullName evidence="2">Uncharacterized protein</fullName>
    </submittedName>
</protein>
<evidence type="ECO:0000313" key="2">
    <source>
        <dbReference type="EMBL" id="MFC6784584.1"/>
    </source>
</evidence>
<evidence type="ECO:0000313" key="3">
    <source>
        <dbReference type="Proteomes" id="UP001596443"/>
    </source>
</evidence>
<dbReference type="RefSeq" id="WP_284063762.1">
    <property type="nucleotide sequence ID" value="NZ_CP126159.1"/>
</dbReference>
<comment type="caution">
    <text evidence="2">The sequence shown here is derived from an EMBL/GenBank/DDBJ whole genome shotgun (WGS) entry which is preliminary data.</text>
</comment>
<reference evidence="2 3" key="1">
    <citation type="journal article" date="2019" name="Int. J. Syst. Evol. Microbiol.">
        <title>The Global Catalogue of Microorganisms (GCM) 10K type strain sequencing project: providing services to taxonomists for standard genome sequencing and annotation.</title>
        <authorList>
            <consortium name="The Broad Institute Genomics Platform"/>
            <consortium name="The Broad Institute Genome Sequencing Center for Infectious Disease"/>
            <person name="Wu L."/>
            <person name="Ma J."/>
        </authorList>
    </citation>
    <scope>NUCLEOTIDE SEQUENCE [LARGE SCALE GENOMIC DNA]</scope>
    <source>
        <strain evidence="2 3">SYNS20</strain>
    </source>
</reference>
<gene>
    <name evidence="2" type="ORF">ACFQFD_00860</name>
</gene>
<feature type="region of interest" description="Disordered" evidence="1">
    <location>
        <begin position="1"/>
        <end position="20"/>
    </location>
</feature>
<name>A0ABD5T6B8_9EURY</name>
<accession>A0ABD5T6B8</accession>
<sequence length="71" mass="8028">MASTEQEWRTVSPNPDPSEDLEYDLIELDFIPTTTSDGSEVLVLPTEEDMLHEEAFMVVDRGTVVDLESRV</sequence>
<keyword evidence="3" id="KW-1185">Reference proteome</keyword>
<feature type="compositionally biased region" description="Polar residues" evidence="1">
    <location>
        <begin position="1"/>
        <end position="13"/>
    </location>
</feature>